<organism evidence="1 2">
    <name type="scientific">Lactobacillus acetotolerans</name>
    <dbReference type="NCBI Taxonomy" id="1600"/>
    <lineage>
        <taxon>Bacteria</taxon>
        <taxon>Bacillati</taxon>
        <taxon>Bacillota</taxon>
        <taxon>Bacilli</taxon>
        <taxon>Lactobacillales</taxon>
        <taxon>Lactobacillaceae</taxon>
        <taxon>Lactobacillus</taxon>
    </lineage>
</organism>
<gene>
    <name evidence="1" type="ORF">LBAT_1604</name>
</gene>
<sequence length="128" mass="15104">MSNPDFDLDTVKHFFEHDYHDRGMMKWQGFYLSDHTAALNQQKQQLNEVYVPRPQQSLAEITQLLADAYQRQQPVIIQLKTVDQNNRHWPDITTLIHGYNANDIVIDADRLIPLQEIRNVAYKKTEKL</sequence>
<dbReference type="Proteomes" id="UP000035709">
    <property type="component" value="Chromosome"/>
</dbReference>
<dbReference type="EMBL" id="AP014808">
    <property type="protein sequence ID" value="BAQ57993.1"/>
    <property type="molecule type" value="Genomic_DNA"/>
</dbReference>
<dbReference type="RefSeq" id="WP_060459841.1">
    <property type="nucleotide sequence ID" value="NZ_AP014808.1"/>
</dbReference>
<evidence type="ECO:0008006" key="3">
    <source>
        <dbReference type="Google" id="ProtNLM"/>
    </source>
</evidence>
<proteinExistence type="predicted"/>
<reference evidence="1 2" key="1">
    <citation type="submission" date="2015-03" db="EMBL/GenBank/DDBJ databases">
        <title>Complete genome sequence of Lactobacillus acetotolerans NBRC 13120.</title>
        <authorList>
            <person name="Toh H."/>
            <person name="Morita H."/>
            <person name="Fujita N."/>
        </authorList>
    </citation>
    <scope>NUCLEOTIDE SEQUENCE [LARGE SCALE GENOMIC DNA]</scope>
    <source>
        <strain evidence="1 2">NBRC 13120</strain>
    </source>
</reference>
<protein>
    <recommendedName>
        <fullName evidence="3">DNA-directed RNA polymerase beta subunit</fullName>
    </recommendedName>
</protein>
<dbReference type="PATRIC" id="fig|1600.4.peg.1639"/>
<evidence type="ECO:0000313" key="2">
    <source>
        <dbReference type="Proteomes" id="UP000035709"/>
    </source>
</evidence>
<dbReference type="OrthoDB" id="1644322at2"/>
<dbReference type="AlphaFoldDB" id="A0A0D6A589"/>
<name>A0A0D6A589_9LACO</name>
<keyword evidence="2" id="KW-1185">Reference proteome</keyword>
<dbReference type="KEGG" id="lae:LBAT_1604"/>
<accession>A0A0D6A589</accession>
<dbReference type="STRING" id="1600.LBAT_1604"/>
<evidence type="ECO:0000313" key="1">
    <source>
        <dbReference type="EMBL" id="BAQ57993.1"/>
    </source>
</evidence>